<dbReference type="Pfam" id="PF24894">
    <property type="entry name" value="Hexapep_GlmU"/>
    <property type="match status" value="1"/>
</dbReference>
<name>A0A917MUF4_9MICC</name>
<dbReference type="SUPFAM" id="SSF53448">
    <property type="entry name" value="Nucleotide-diphospho-sugar transferases"/>
    <property type="match status" value="1"/>
</dbReference>
<dbReference type="InterPro" id="IPR011004">
    <property type="entry name" value="Trimer_LpxA-like_sf"/>
</dbReference>
<dbReference type="SUPFAM" id="SSF51161">
    <property type="entry name" value="Trimeric LpxA-like enzymes"/>
    <property type="match status" value="1"/>
</dbReference>
<evidence type="ECO:0000313" key="12">
    <source>
        <dbReference type="EMBL" id="GGH64772.1"/>
    </source>
</evidence>
<feature type="region of interest" description="Disordered" evidence="9">
    <location>
        <begin position="373"/>
        <end position="404"/>
    </location>
</feature>
<dbReference type="Gene3D" id="2.160.10.10">
    <property type="entry name" value="Hexapeptide repeat proteins"/>
    <property type="match status" value="1"/>
</dbReference>
<keyword evidence="3" id="KW-0808">Transferase</keyword>
<comment type="similarity">
    <text evidence="1">Belongs to the bacterial/plant glucose-1-phosphate adenylyltransferase family.</text>
</comment>
<dbReference type="InterPro" id="IPR011831">
    <property type="entry name" value="ADP-Glc_PPase"/>
</dbReference>
<dbReference type="Gene3D" id="3.90.550.10">
    <property type="entry name" value="Spore Coat Polysaccharide Biosynthesis Protein SpsA, Chain A"/>
    <property type="match status" value="1"/>
</dbReference>
<protein>
    <submittedName>
        <fullName evidence="12">Glucose-1-phosphate adenylyltransferase</fullName>
    </submittedName>
</protein>
<evidence type="ECO:0000256" key="1">
    <source>
        <dbReference type="ARBA" id="ARBA00010443"/>
    </source>
</evidence>
<dbReference type="Pfam" id="PF00483">
    <property type="entry name" value="NTP_transferase"/>
    <property type="match status" value="1"/>
</dbReference>
<dbReference type="PROSITE" id="PS00808">
    <property type="entry name" value="ADP_GLC_PYROPHOSPH_1"/>
    <property type="match status" value="1"/>
</dbReference>
<dbReference type="InterPro" id="IPR005835">
    <property type="entry name" value="NTP_transferase_dom"/>
</dbReference>
<evidence type="ECO:0000259" key="10">
    <source>
        <dbReference type="Pfam" id="PF00483"/>
    </source>
</evidence>
<feature type="domain" description="Glucose-1-phosphate adenylyltransferase/Bifunctional protein GlmU-like C-terminal hexapeptide" evidence="11">
    <location>
        <begin position="304"/>
        <end position="374"/>
    </location>
</feature>
<evidence type="ECO:0000256" key="7">
    <source>
        <dbReference type="ARBA" id="ARBA00023056"/>
    </source>
</evidence>
<dbReference type="PANTHER" id="PTHR43523:SF2">
    <property type="entry name" value="GLUCOSE-1-PHOSPHATE ADENYLYLTRANSFERASE"/>
    <property type="match status" value="1"/>
</dbReference>
<evidence type="ECO:0000256" key="5">
    <source>
        <dbReference type="ARBA" id="ARBA00022741"/>
    </source>
</evidence>
<evidence type="ECO:0000256" key="9">
    <source>
        <dbReference type="SAM" id="MobiDB-lite"/>
    </source>
</evidence>
<evidence type="ECO:0000256" key="8">
    <source>
        <dbReference type="ARBA" id="ARBA00023277"/>
    </source>
</evidence>
<keyword evidence="6" id="KW-0067">ATP-binding</keyword>
<keyword evidence="5" id="KW-0547">Nucleotide-binding</keyword>
<dbReference type="CDD" id="cd02508">
    <property type="entry name" value="ADP_Glucose_PP"/>
    <property type="match status" value="1"/>
</dbReference>
<keyword evidence="7" id="KW-0320">Glycogen biosynthesis</keyword>
<accession>A0A917MUF4</accession>
<keyword evidence="13" id="KW-1185">Reference proteome</keyword>
<dbReference type="Proteomes" id="UP000600171">
    <property type="component" value="Unassembled WGS sequence"/>
</dbReference>
<comment type="caution">
    <text evidence="12">The sequence shown here is derived from an EMBL/GenBank/DDBJ whole genome shotgun (WGS) entry which is preliminary data.</text>
</comment>
<evidence type="ECO:0000256" key="6">
    <source>
        <dbReference type="ARBA" id="ARBA00022840"/>
    </source>
</evidence>
<dbReference type="AlphaFoldDB" id="A0A917MUF4"/>
<evidence type="ECO:0000259" key="11">
    <source>
        <dbReference type="Pfam" id="PF24894"/>
    </source>
</evidence>
<dbReference type="GO" id="GO:0005978">
    <property type="term" value="P:glycogen biosynthetic process"/>
    <property type="evidence" value="ECO:0007669"/>
    <property type="project" value="UniProtKB-KW"/>
</dbReference>
<gene>
    <name evidence="12" type="ORF">GCM10007359_17370</name>
</gene>
<dbReference type="PANTHER" id="PTHR43523">
    <property type="entry name" value="GLUCOSE-1-PHOSPHATE ADENYLYLTRANSFERASE-RELATED"/>
    <property type="match status" value="1"/>
</dbReference>
<sequence length="404" mass="43563">MADPFPKTHSPKTVALVLAGGKGSRLSPLTDTRSKPSVPFAGIYRIIDVVLSNLAHSELRDVWIVEQYRPFTLNQHLAGGRPWDLDGTRHGLRILPPSEGRDEEGFASGNGHALYQQIPLLEAFGAENVMVLSADHLYQMDYRPALAQHQETNADLTIVTTEHSEDVSRYGVVQTDSSGAVTAYDYKPSDPQGNLVATEVFIFRVSALKKAAEKLVSALNHREDSDNPEGNSLGDYGETIVPALVADGKAFEYRMEGYWRDIGTLDSYYRAHMDLLENQGLELDRPGWQIIPHPEPYSPARVSSSGSVKNSMISHGAVIHGEVEHSIIGPGVVVEAGARVYRSVLLGDTMVPSGADLESVIADVAAEVPAAKVGETKPGPGNLTVLEPARRGPEAGGEDQTLGG</sequence>
<feature type="domain" description="Nucleotidyl transferase" evidence="10">
    <location>
        <begin position="15"/>
        <end position="277"/>
    </location>
</feature>
<dbReference type="InterPro" id="IPR005836">
    <property type="entry name" value="ADP_Glu_pyroP_CS"/>
</dbReference>
<dbReference type="InterPro" id="IPR029044">
    <property type="entry name" value="Nucleotide-diphossugar_trans"/>
</dbReference>
<dbReference type="RefSeq" id="WP_188359983.1">
    <property type="nucleotide sequence ID" value="NZ_BMDC01000003.1"/>
</dbReference>
<evidence type="ECO:0000313" key="13">
    <source>
        <dbReference type="Proteomes" id="UP000600171"/>
    </source>
</evidence>
<dbReference type="GO" id="GO:0005524">
    <property type="term" value="F:ATP binding"/>
    <property type="evidence" value="ECO:0007669"/>
    <property type="project" value="UniProtKB-KW"/>
</dbReference>
<organism evidence="12 13">
    <name type="scientific">Rothia aerolata</name>
    <dbReference type="NCBI Taxonomy" id="1812262"/>
    <lineage>
        <taxon>Bacteria</taxon>
        <taxon>Bacillati</taxon>
        <taxon>Actinomycetota</taxon>
        <taxon>Actinomycetes</taxon>
        <taxon>Micrococcales</taxon>
        <taxon>Micrococcaceae</taxon>
        <taxon>Rothia</taxon>
    </lineage>
</organism>
<keyword evidence="2" id="KW-0321">Glycogen metabolism</keyword>
<dbReference type="InterPro" id="IPR056818">
    <property type="entry name" value="GlmU/GlgC-like_hexapep"/>
</dbReference>
<evidence type="ECO:0000256" key="2">
    <source>
        <dbReference type="ARBA" id="ARBA00022600"/>
    </source>
</evidence>
<dbReference type="EMBL" id="BMDC01000003">
    <property type="protein sequence ID" value="GGH64772.1"/>
    <property type="molecule type" value="Genomic_DNA"/>
</dbReference>
<proteinExistence type="inferred from homology"/>
<keyword evidence="8" id="KW-0119">Carbohydrate metabolism</keyword>
<evidence type="ECO:0000256" key="4">
    <source>
        <dbReference type="ARBA" id="ARBA00022695"/>
    </source>
</evidence>
<evidence type="ECO:0000256" key="3">
    <source>
        <dbReference type="ARBA" id="ARBA00022679"/>
    </source>
</evidence>
<dbReference type="GO" id="GO:0008878">
    <property type="term" value="F:glucose-1-phosphate adenylyltransferase activity"/>
    <property type="evidence" value="ECO:0007669"/>
    <property type="project" value="InterPro"/>
</dbReference>
<reference evidence="12 13" key="1">
    <citation type="journal article" date="2014" name="Int. J. Syst. Evol. Microbiol.">
        <title>Complete genome sequence of Corynebacterium casei LMG S-19264T (=DSM 44701T), isolated from a smear-ripened cheese.</title>
        <authorList>
            <consortium name="US DOE Joint Genome Institute (JGI-PGF)"/>
            <person name="Walter F."/>
            <person name="Albersmeier A."/>
            <person name="Kalinowski J."/>
            <person name="Ruckert C."/>
        </authorList>
    </citation>
    <scope>NUCLEOTIDE SEQUENCE [LARGE SCALE GENOMIC DNA]</scope>
    <source>
        <strain evidence="12 13">CCM 8669</strain>
    </source>
</reference>
<keyword evidence="4 12" id="KW-0548">Nucleotidyltransferase</keyword>